<evidence type="ECO:0000259" key="1">
    <source>
        <dbReference type="Pfam" id="PF25000"/>
    </source>
</evidence>
<feature type="non-terminal residue" evidence="2">
    <location>
        <position position="1"/>
    </location>
</feature>
<dbReference type="AlphaFoldDB" id="A0A9P8L9N9"/>
<protein>
    <recommendedName>
        <fullName evidence="1">DUF7779 domain-containing protein</fullName>
    </recommendedName>
</protein>
<dbReference type="SUPFAM" id="SSF52540">
    <property type="entry name" value="P-loop containing nucleoside triphosphate hydrolases"/>
    <property type="match status" value="1"/>
</dbReference>
<dbReference type="Gene3D" id="3.40.50.300">
    <property type="entry name" value="P-loop containing nucleotide triphosphate hydrolases"/>
    <property type="match status" value="1"/>
</dbReference>
<feature type="domain" description="DUF7779" evidence="1">
    <location>
        <begin position="260"/>
        <end position="368"/>
    </location>
</feature>
<dbReference type="PANTHER" id="PTHR35205:SF1">
    <property type="entry name" value="ZU5 DOMAIN-CONTAINING PROTEIN"/>
    <property type="match status" value="1"/>
</dbReference>
<proteinExistence type="predicted"/>
<sequence>DFILFEIPISPCRTFRGREDVLSRMESYFYKLSPESRRQRSFALCGLGGSGKTQIALQFAFRNRSRYRSGVIFLNASSCAALDADFSRIFDLLELGGACDKVDSVKRWLSKEENSSWLLIFDNADDLDSVKISKYFPATSWGHIIITSRDQAAIGSVGMDGDVLEPLKVDEAVAVLIEKAGIREPSTEDYQQAQAIVELLGCLPLAVDQGGAFIRSRHKTLKDYYRLYEEHRHEVLQVKPKLGDYDKTVITAWEINFEQVERDSREASDILLLFCFLDASSISETMLYRGCSPQKRWNRQGELTEVAATDVGLDSGLVALIRNEMDFDAAIEKLLSFSLIHRSNDVNGARSFSLHPLVQHCASRRVSSEIQKKWRMQAILLVCHAFPRDEYLDPLLLPHVSRILKEYDDIACDIPMSAPVRSEIASTLLAASHFSDTLWKCEAINRVKGLLHDDTDCYMHAWATLRESSILRLLGKPIESNQTLASFIHSTVSPGHDKGLENDARWNAQRGQLVVSFADNLTQNTKFTLARQELCEWEPVDPTSPSSMERIVLRSRNITLGKILRYKGHFQKALAYLEGVLHESQRDKFYEGSGWRHVLLSNIADLLCELDRPADVEGLLNPELRNMADEGYRKSSGRCLQLSLIESFMKRGMYAEAEERLLNLKRVYETIPNQDIFAKGGIFRMWATLARISHLRSRWDEALSFWTQSLRTLEIVGRGEGPNSGIVRYCISYTHFKLGNLRESSETLEEAKKILDGTKRIFWVVGFNSYWRDFIIQSVNESMSV</sequence>
<dbReference type="GO" id="GO:0043531">
    <property type="term" value="F:ADP binding"/>
    <property type="evidence" value="ECO:0007669"/>
    <property type="project" value="InterPro"/>
</dbReference>
<reference evidence="2" key="1">
    <citation type="submission" date="2021-03" db="EMBL/GenBank/DDBJ databases">
        <title>Comparative genomics and phylogenomic investigation of the class Geoglossomycetes provide insights into ecological specialization and systematics.</title>
        <authorList>
            <person name="Melie T."/>
            <person name="Pirro S."/>
            <person name="Miller A.N."/>
            <person name="Quandt A."/>
        </authorList>
    </citation>
    <scope>NUCLEOTIDE SEQUENCE</scope>
    <source>
        <strain evidence="2">CAQ_001_2017</strain>
    </source>
</reference>
<accession>A0A9P8L9N9</accession>
<dbReference type="InterPro" id="IPR056681">
    <property type="entry name" value="DUF7779"/>
</dbReference>
<gene>
    <name evidence="2" type="ORF">GP486_005337</name>
</gene>
<evidence type="ECO:0000313" key="2">
    <source>
        <dbReference type="EMBL" id="KAH0556873.1"/>
    </source>
</evidence>
<dbReference type="SUPFAM" id="SSF48452">
    <property type="entry name" value="TPR-like"/>
    <property type="match status" value="1"/>
</dbReference>
<dbReference type="Proteomes" id="UP000750711">
    <property type="component" value="Unassembled WGS sequence"/>
</dbReference>
<dbReference type="InterPro" id="IPR027417">
    <property type="entry name" value="P-loop_NTPase"/>
</dbReference>
<dbReference type="PANTHER" id="PTHR35205">
    <property type="entry name" value="NB-ARC AND TPR DOMAIN PROTEIN"/>
    <property type="match status" value="1"/>
</dbReference>
<comment type="caution">
    <text evidence="2">The sequence shown here is derived from an EMBL/GenBank/DDBJ whole genome shotgun (WGS) entry which is preliminary data.</text>
</comment>
<dbReference type="Pfam" id="PF25000">
    <property type="entry name" value="DUF7779"/>
    <property type="match status" value="1"/>
</dbReference>
<evidence type="ECO:0000313" key="3">
    <source>
        <dbReference type="Proteomes" id="UP000750711"/>
    </source>
</evidence>
<dbReference type="EMBL" id="JAGHQM010000986">
    <property type="protein sequence ID" value="KAH0556873.1"/>
    <property type="molecule type" value="Genomic_DNA"/>
</dbReference>
<keyword evidence="3" id="KW-1185">Reference proteome</keyword>
<dbReference type="InterPro" id="IPR011990">
    <property type="entry name" value="TPR-like_helical_dom_sf"/>
</dbReference>
<organism evidence="2 3">
    <name type="scientific">Trichoglossum hirsutum</name>
    <dbReference type="NCBI Taxonomy" id="265104"/>
    <lineage>
        <taxon>Eukaryota</taxon>
        <taxon>Fungi</taxon>
        <taxon>Dikarya</taxon>
        <taxon>Ascomycota</taxon>
        <taxon>Pezizomycotina</taxon>
        <taxon>Geoglossomycetes</taxon>
        <taxon>Geoglossales</taxon>
        <taxon>Geoglossaceae</taxon>
        <taxon>Trichoglossum</taxon>
    </lineage>
</organism>
<dbReference type="Gene3D" id="1.25.40.10">
    <property type="entry name" value="Tetratricopeptide repeat domain"/>
    <property type="match status" value="1"/>
</dbReference>
<name>A0A9P8L9N9_9PEZI</name>